<sequence>MADKTNKNKEKNHADFQDKYRRSSNFGRSEKDANMKVEGDGTLKSEKEKKGVTNEQKKEIEDVTNSFGEDN</sequence>
<feature type="region of interest" description="Disordered" evidence="1">
    <location>
        <begin position="1"/>
        <end position="71"/>
    </location>
</feature>
<keyword evidence="3" id="KW-1185">Reference proteome</keyword>
<gene>
    <name evidence="2" type="ORF">RM539_10510</name>
</gene>
<dbReference type="Proteomes" id="UP001262582">
    <property type="component" value="Unassembled WGS sequence"/>
</dbReference>
<dbReference type="RefSeq" id="WP_311503357.1">
    <property type="nucleotide sequence ID" value="NZ_JAVRHK010000006.1"/>
</dbReference>
<feature type="compositionally biased region" description="Basic and acidic residues" evidence="1">
    <location>
        <begin position="28"/>
        <end position="61"/>
    </location>
</feature>
<organism evidence="2 3">
    <name type="scientific">Autumnicola musiva</name>
    <dbReference type="NCBI Taxonomy" id="3075589"/>
    <lineage>
        <taxon>Bacteria</taxon>
        <taxon>Pseudomonadati</taxon>
        <taxon>Bacteroidota</taxon>
        <taxon>Flavobacteriia</taxon>
        <taxon>Flavobacteriales</taxon>
        <taxon>Flavobacteriaceae</taxon>
        <taxon>Autumnicola</taxon>
    </lineage>
</organism>
<dbReference type="EMBL" id="JAVRHK010000006">
    <property type="protein sequence ID" value="MDT0677013.1"/>
    <property type="molecule type" value="Genomic_DNA"/>
</dbReference>
<protein>
    <submittedName>
        <fullName evidence="2">Uncharacterized protein</fullName>
    </submittedName>
</protein>
<evidence type="ECO:0000313" key="3">
    <source>
        <dbReference type="Proteomes" id="UP001262582"/>
    </source>
</evidence>
<evidence type="ECO:0000313" key="2">
    <source>
        <dbReference type="EMBL" id="MDT0677013.1"/>
    </source>
</evidence>
<evidence type="ECO:0000256" key="1">
    <source>
        <dbReference type="SAM" id="MobiDB-lite"/>
    </source>
</evidence>
<comment type="caution">
    <text evidence="2">The sequence shown here is derived from an EMBL/GenBank/DDBJ whole genome shotgun (WGS) entry which is preliminary data.</text>
</comment>
<proteinExistence type="predicted"/>
<name>A0ABU3D7N6_9FLAO</name>
<reference evidence="2 3" key="1">
    <citation type="submission" date="2023-09" db="EMBL/GenBank/DDBJ databases">
        <authorList>
            <person name="Rey-Velasco X."/>
        </authorList>
    </citation>
    <scope>NUCLEOTIDE SEQUENCE [LARGE SCALE GENOMIC DNA]</scope>
    <source>
        <strain evidence="2 3">F117</strain>
    </source>
</reference>
<accession>A0ABU3D7N6</accession>
<feature type="compositionally biased region" description="Basic and acidic residues" evidence="1">
    <location>
        <begin position="1"/>
        <end position="21"/>
    </location>
</feature>